<keyword evidence="1" id="KW-1133">Transmembrane helix</keyword>
<reference evidence="2" key="1">
    <citation type="journal article" date="2014" name="Front. Microbiol.">
        <title>High frequency of phylogenetically diverse reductive dehalogenase-homologous genes in deep subseafloor sedimentary metagenomes.</title>
        <authorList>
            <person name="Kawai M."/>
            <person name="Futagami T."/>
            <person name="Toyoda A."/>
            <person name="Takaki Y."/>
            <person name="Nishi S."/>
            <person name="Hori S."/>
            <person name="Arai W."/>
            <person name="Tsubouchi T."/>
            <person name="Morono Y."/>
            <person name="Uchiyama I."/>
            <person name="Ito T."/>
            <person name="Fujiyama A."/>
            <person name="Inagaki F."/>
            <person name="Takami H."/>
        </authorList>
    </citation>
    <scope>NUCLEOTIDE SEQUENCE</scope>
    <source>
        <strain evidence="2">Expedition CK06-06</strain>
    </source>
</reference>
<comment type="caution">
    <text evidence="2">The sequence shown here is derived from an EMBL/GenBank/DDBJ whole genome shotgun (WGS) entry which is preliminary data.</text>
</comment>
<evidence type="ECO:0000256" key="1">
    <source>
        <dbReference type="SAM" id="Phobius"/>
    </source>
</evidence>
<name>X0UQU2_9ZZZZ</name>
<dbReference type="AlphaFoldDB" id="X0UQU2"/>
<proteinExistence type="predicted"/>
<keyword evidence="1" id="KW-0812">Transmembrane</keyword>
<accession>X0UQU2</accession>
<dbReference type="EMBL" id="BARS01027941">
    <property type="protein sequence ID" value="GAG02663.1"/>
    <property type="molecule type" value="Genomic_DNA"/>
</dbReference>
<evidence type="ECO:0000313" key="2">
    <source>
        <dbReference type="EMBL" id="GAG02663.1"/>
    </source>
</evidence>
<keyword evidence="1" id="KW-0472">Membrane</keyword>
<gene>
    <name evidence="2" type="ORF">S01H1_43840</name>
</gene>
<organism evidence="2">
    <name type="scientific">marine sediment metagenome</name>
    <dbReference type="NCBI Taxonomy" id="412755"/>
    <lineage>
        <taxon>unclassified sequences</taxon>
        <taxon>metagenomes</taxon>
        <taxon>ecological metagenomes</taxon>
    </lineage>
</organism>
<feature type="transmembrane region" description="Helical" evidence="1">
    <location>
        <begin position="12"/>
        <end position="29"/>
    </location>
</feature>
<protein>
    <submittedName>
        <fullName evidence="2">Uncharacterized protein</fullName>
    </submittedName>
</protein>
<sequence length="39" mass="4238">QRGISLLARSVLVRGLLDGFVALGLHLLFRLRLSLPPGL</sequence>
<feature type="non-terminal residue" evidence="2">
    <location>
        <position position="1"/>
    </location>
</feature>